<evidence type="ECO:0008006" key="3">
    <source>
        <dbReference type="Google" id="ProtNLM"/>
    </source>
</evidence>
<dbReference type="HOGENOM" id="CLU_1453340_0_0_0"/>
<dbReference type="EnsemblBacteria" id="CAD73521">
    <property type="protein sequence ID" value="CAD73521"/>
    <property type="gene ID" value="RB3979"/>
</dbReference>
<dbReference type="STRING" id="243090.RB3979"/>
<dbReference type="Proteomes" id="UP000001025">
    <property type="component" value="Chromosome"/>
</dbReference>
<name>Q7UTB6_RHOBA</name>
<gene>
    <name evidence="1" type="ordered locus">RB3979</name>
</gene>
<dbReference type="PATRIC" id="fig|243090.15.peg.1854"/>
<keyword evidence="2" id="KW-1185">Reference proteome</keyword>
<accession>Q7UTB6</accession>
<dbReference type="InParanoid" id="Q7UTB6"/>
<protein>
    <recommendedName>
        <fullName evidence="3">DUF4252 domain-containing protein</fullName>
    </recommendedName>
</protein>
<sequence>MNQCNILEAIRLITHSLLYVLLLCMLCAVGCQSESDGPIATNIVDERNTAPPQSLDFDALLTAVDDAIGDRFQTMQMDAMQSATYQYGGPIKAVVDIVDPIAKDSGFTLSDDQPTAEMGEAAKKMQAKMGINMSSVDQVMYTHPSGDTLMIVRMDMSNDDIDMKMLTVQLMNPKKMAEFGAKAQKL</sequence>
<organism evidence="1 2">
    <name type="scientific">Rhodopirellula baltica (strain DSM 10527 / NCIMB 13988 / SH1)</name>
    <dbReference type="NCBI Taxonomy" id="243090"/>
    <lineage>
        <taxon>Bacteria</taxon>
        <taxon>Pseudomonadati</taxon>
        <taxon>Planctomycetota</taxon>
        <taxon>Planctomycetia</taxon>
        <taxon>Pirellulales</taxon>
        <taxon>Pirellulaceae</taxon>
        <taxon>Rhodopirellula</taxon>
    </lineage>
</organism>
<reference evidence="1 2" key="1">
    <citation type="journal article" date="2003" name="Proc. Natl. Acad. Sci. U.S.A.">
        <title>Complete genome sequence of the marine planctomycete Pirellula sp. strain 1.</title>
        <authorList>
            <person name="Gloeckner F.O."/>
            <person name="Kube M."/>
            <person name="Bauer M."/>
            <person name="Teeling H."/>
            <person name="Lombardot T."/>
            <person name="Ludwig W."/>
            <person name="Gade D."/>
            <person name="Beck A."/>
            <person name="Borzym K."/>
            <person name="Heitmann K."/>
            <person name="Rabus R."/>
            <person name="Schlesner H."/>
            <person name="Amann R."/>
            <person name="Reinhardt R."/>
        </authorList>
    </citation>
    <scope>NUCLEOTIDE SEQUENCE [LARGE SCALE GENOMIC DNA]</scope>
    <source>
        <strain evidence="2">DSM 10527 / NCIMB 13988 / SH1</strain>
    </source>
</reference>
<evidence type="ECO:0000313" key="1">
    <source>
        <dbReference type="EMBL" id="CAD73521.1"/>
    </source>
</evidence>
<evidence type="ECO:0000313" key="2">
    <source>
        <dbReference type="Proteomes" id="UP000001025"/>
    </source>
</evidence>
<dbReference type="EMBL" id="BX294139">
    <property type="protein sequence ID" value="CAD73521.1"/>
    <property type="molecule type" value="Genomic_DNA"/>
</dbReference>
<dbReference type="KEGG" id="rba:RB3979"/>
<proteinExistence type="predicted"/>
<dbReference type="AlphaFoldDB" id="Q7UTB6"/>